<proteinExistence type="predicted"/>
<dbReference type="EMBL" id="JAVFKM010000001">
    <property type="protein sequence ID" value="MEF3112281.1"/>
    <property type="molecule type" value="Genomic_DNA"/>
</dbReference>
<dbReference type="PANTHER" id="PTHR33164:SF94">
    <property type="entry name" value="TRANSCRIPTIONAL REGULATORY PROTEIN-RELATED"/>
    <property type="match status" value="1"/>
</dbReference>
<comment type="caution">
    <text evidence="3">The sequence shown here is derived from an EMBL/GenBank/DDBJ whole genome shotgun (WGS) entry which is preliminary data.</text>
</comment>
<dbReference type="InterPro" id="IPR036388">
    <property type="entry name" value="WH-like_DNA-bd_sf"/>
</dbReference>
<dbReference type="Pfam" id="PF01047">
    <property type="entry name" value="MarR"/>
    <property type="match status" value="1"/>
</dbReference>
<gene>
    <name evidence="3" type="ORF">RB636_03565</name>
</gene>
<dbReference type="PROSITE" id="PS50995">
    <property type="entry name" value="HTH_MARR_2"/>
    <property type="match status" value="1"/>
</dbReference>
<dbReference type="InterPro" id="IPR039422">
    <property type="entry name" value="MarR/SlyA-like"/>
</dbReference>
<organism evidence="3 4">
    <name type="scientific">Streptomyces chrestomyceticus</name>
    <dbReference type="NCBI Taxonomy" id="68185"/>
    <lineage>
        <taxon>Bacteria</taxon>
        <taxon>Bacillati</taxon>
        <taxon>Actinomycetota</taxon>
        <taxon>Actinomycetes</taxon>
        <taxon>Kitasatosporales</taxon>
        <taxon>Streptomycetaceae</taxon>
        <taxon>Streptomyces</taxon>
    </lineage>
</organism>
<dbReference type="RefSeq" id="WP_331785293.1">
    <property type="nucleotide sequence ID" value="NZ_JAVFKM010000001.1"/>
</dbReference>
<dbReference type="InterPro" id="IPR000835">
    <property type="entry name" value="HTH_MarR-typ"/>
</dbReference>
<protein>
    <submittedName>
        <fullName evidence="3">MarR family transcriptional regulator</fullName>
    </submittedName>
</protein>
<dbReference type="SMART" id="SM00347">
    <property type="entry name" value="HTH_MARR"/>
    <property type="match status" value="1"/>
</dbReference>
<evidence type="ECO:0000313" key="4">
    <source>
        <dbReference type="Proteomes" id="UP001348265"/>
    </source>
</evidence>
<evidence type="ECO:0000256" key="1">
    <source>
        <dbReference type="SAM" id="MobiDB-lite"/>
    </source>
</evidence>
<dbReference type="InterPro" id="IPR036390">
    <property type="entry name" value="WH_DNA-bd_sf"/>
</dbReference>
<name>A0ABU7WLU9_9ACTN</name>
<dbReference type="SUPFAM" id="SSF46785">
    <property type="entry name" value="Winged helix' DNA-binding domain"/>
    <property type="match status" value="1"/>
</dbReference>
<evidence type="ECO:0000313" key="3">
    <source>
        <dbReference type="EMBL" id="MEF3112281.1"/>
    </source>
</evidence>
<dbReference type="Proteomes" id="UP001348265">
    <property type="component" value="Unassembled WGS sequence"/>
</dbReference>
<reference evidence="3 4" key="1">
    <citation type="submission" date="2023-08" db="EMBL/GenBank/DDBJ databases">
        <authorList>
            <person name="Sharma P."/>
            <person name="Verma V."/>
            <person name="Mohan M.K."/>
            <person name="Dubey A.K."/>
        </authorList>
    </citation>
    <scope>NUCLEOTIDE SEQUENCE [LARGE SCALE GENOMIC DNA]</scope>
    <source>
        <strain evidence="3 4">ADP4</strain>
    </source>
</reference>
<dbReference type="Gene3D" id="1.10.10.10">
    <property type="entry name" value="Winged helix-like DNA-binding domain superfamily/Winged helix DNA-binding domain"/>
    <property type="match status" value="1"/>
</dbReference>
<evidence type="ECO:0000259" key="2">
    <source>
        <dbReference type="PROSITE" id="PS50995"/>
    </source>
</evidence>
<feature type="region of interest" description="Disordered" evidence="1">
    <location>
        <begin position="153"/>
        <end position="180"/>
    </location>
</feature>
<dbReference type="PANTHER" id="PTHR33164">
    <property type="entry name" value="TRANSCRIPTIONAL REGULATOR, MARR FAMILY"/>
    <property type="match status" value="1"/>
</dbReference>
<feature type="domain" description="HTH marR-type" evidence="2">
    <location>
        <begin position="14"/>
        <end position="148"/>
    </location>
</feature>
<sequence>MDKRTRGCGNRDDVDAVTRAVLTASRALVAVSARSLTAVEGKVTLPQFRLLVVLWGQGPVRLSTVAEELGVNPSTAMRMVDRLVAAGFAERRARSGNRRETRIHLTGDGRRIVEEVIARRRREVAAIVERMAPEQGAALVSALTAFSEAAGEPTTAYRGRDPYPLGWADNDPADHVVDPA</sequence>
<dbReference type="PRINTS" id="PR00598">
    <property type="entry name" value="HTHMARR"/>
</dbReference>
<accession>A0ABU7WLU9</accession>
<keyword evidence="4" id="KW-1185">Reference proteome</keyword>